<evidence type="ECO:0000313" key="2">
    <source>
        <dbReference type="Proteomes" id="UP001055125"/>
    </source>
</evidence>
<keyword evidence="2" id="KW-1185">Reference proteome</keyword>
<protein>
    <recommendedName>
        <fullName evidence="3">Class I SAM-dependent methyltransferase</fullName>
    </recommendedName>
</protein>
<dbReference type="RefSeq" id="WP_238242897.1">
    <property type="nucleotide sequence ID" value="NZ_BPQP01000013.1"/>
</dbReference>
<comment type="caution">
    <text evidence="1">The sequence shown here is derived from an EMBL/GenBank/DDBJ whole genome shotgun (WGS) entry which is preliminary data.</text>
</comment>
<name>A0ABQ4RTK1_9HYPH</name>
<organism evidence="1 2">
    <name type="scientific">Methylobacterium iners</name>
    <dbReference type="NCBI Taxonomy" id="418707"/>
    <lineage>
        <taxon>Bacteria</taxon>
        <taxon>Pseudomonadati</taxon>
        <taxon>Pseudomonadota</taxon>
        <taxon>Alphaproteobacteria</taxon>
        <taxon>Hyphomicrobiales</taxon>
        <taxon>Methylobacteriaceae</taxon>
        <taxon>Methylobacterium</taxon>
    </lineage>
</organism>
<dbReference type="EMBL" id="BPQP01000013">
    <property type="protein sequence ID" value="GJD93700.1"/>
    <property type="molecule type" value="Genomic_DNA"/>
</dbReference>
<reference evidence="1" key="2">
    <citation type="submission" date="2021-08" db="EMBL/GenBank/DDBJ databases">
        <authorList>
            <person name="Tani A."/>
            <person name="Ola A."/>
            <person name="Ogura Y."/>
            <person name="Katsura K."/>
            <person name="Hayashi T."/>
        </authorList>
    </citation>
    <scope>NUCLEOTIDE SEQUENCE</scope>
    <source>
        <strain evidence="1">DSM 19015</strain>
    </source>
</reference>
<accession>A0ABQ4RTK1</accession>
<sequence>MLREWAHYLTLPAPWTHRRLGYVRESVSLTSRSRRCRKAWRPHLEAARTVIAQSFADLPQRRTAVVLGSGLLDDVPLAALASAFEAVLLVDAVHPWATRRAVRAYANVRLATADLSGSAGWLLGGADDLADALPAIVEGQSVDLVISANLLSQLPILPIAWYEERDRTVPPDLGRRIVASHLAGLARLRTRVCLVTDVEQVEMDREGGIVDRIDLLHGARLPPPDRTWDWELAPFGEAERHTRLVHRVWAYRDWHPA</sequence>
<evidence type="ECO:0008006" key="3">
    <source>
        <dbReference type="Google" id="ProtNLM"/>
    </source>
</evidence>
<proteinExistence type="predicted"/>
<reference evidence="1" key="1">
    <citation type="journal article" date="2021" name="Front. Microbiol.">
        <title>Comprehensive Comparative Genomics and Phenotyping of Methylobacterium Species.</title>
        <authorList>
            <person name="Alessa O."/>
            <person name="Ogura Y."/>
            <person name="Fujitani Y."/>
            <person name="Takami H."/>
            <person name="Hayashi T."/>
            <person name="Sahin N."/>
            <person name="Tani A."/>
        </authorList>
    </citation>
    <scope>NUCLEOTIDE SEQUENCE</scope>
    <source>
        <strain evidence="1">DSM 19015</strain>
    </source>
</reference>
<dbReference type="Proteomes" id="UP001055125">
    <property type="component" value="Unassembled WGS sequence"/>
</dbReference>
<gene>
    <name evidence="1" type="ORF">OCOJLMKI_0896</name>
</gene>
<evidence type="ECO:0000313" key="1">
    <source>
        <dbReference type="EMBL" id="GJD93700.1"/>
    </source>
</evidence>